<evidence type="ECO:0000256" key="1">
    <source>
        <dbReference type="SAM" id="Phobius"/>
    </source>
</evidence>
<dbReference type="InterPro" id="IPR007813">
    <property type="entry name" value="PilN"/>
</dbReference>
<proteinExistence type="predicted"/>
<dbReference type="EMBL" id="PFEE01000015">
    <property type="protein sequence ID" value="PJE63914.1"/>
    <property type="molecule type" value="Genomic_DNA"/>
</dbReference>
<reference evidence="3" key="1">
    <citation type="submission" date="2017-09" db="EMBL/GenBank/DDBJ databases">
        <title>Depth-based differentiation of microbial function through sediment-hosted aquifers and enrichment of novel symbionts in the deep terrestrial subsurface.</title>
        <authorList>
            <person name="Probst A.J."/>
            <person name="Ladd B."/>
            <person name="Jarett J.K."/>
            <person name="Geller-Mcgrath D.E."/>
            <person name="Sieber C.M.K."/>
            <person name="Emerson J.B."/>
            <person name="Anantharaman K."/>
            <person name="Thomas B.C."/>
            <person name="Malmstrom R."/>
            <person name="Stieglmeier M."/>
            <person name="Klingl A."/>
            <person name="Woyke T."/>
            <person name="Ryan C.M."/>
            <person name="Banfield J.F."/>
        </authorList>
    </citation>
    <scope>NUCLEOTIDE SEQUENCE [LARGE SCALE GENOMIC DNA]</scope>
</reference>
<sequence length="175" mass="20455">MAQRYHFNLLSKKKVAFSNEFLIFTQRYVRYILITTQLIVLAVFFVKILLDQSIVDLKESIDQKNQIILAAQPLIRDNNQFSEKIDLLDGLIEKQRTSYGSMFTVLDNVPETITITKFSYNRNEITLSGSTFEANDIKKFEARLKKKLPKTTVVIQKIIIQQRSYQFEMVISYEA</sequence>
<protein>
    <submittedName>
        <fullName evidence="2">Uncharacterized protein</fullName>
    </submittedName>
</protein>
<keyword evidence="1" id="KW-1133">Transmembrane helix</keyword>
<comment type="caution">
    <text evidence="2">The sequence shown here is derived from an EMBL/GenBank/DDBJ whole genome shotgun (WGS) entry which is preliminary data.</text>
</comment>
<keyword evidence="1" id="KW-0472">Membrane</keyword>
<evidence type="ECO:0000313" key="3">
    <source>
        <dbReference type="Proteomes" id="UP000231569"/>
    </source>
</evidence>
<keyword evidence="1" id="KW-0812">Transmembrane</keyword>
<feature type="transmembrane region" description="Helical" evidence="1">
    <location>
        <begin position="28"/>
        <end position="50"/>
    </location>
</feature>
<accession>A0A2M8KVF8</accession>
<dbReference type="AlphaFoldDB" id="A0A2M8KVF8"/>
<dbReference type="Pfam" id="PF05137">
    <property type="entry name" value="PilN"/>
    <property type="match status" value="1"/>
</dbReference>
<name>A0A2M8KVF8_9BACT</name>
<evidence type="ECO:0000313" key="2">
    <source>
        <dbReference type="EMBL" id="PJE63914.1"/>
    </source>
</evidence>
<gene>
    <name evidence="2" type="ORF">COU89_00725</name>
</gene>
<organism evidence="2 3">
    <name type="scientific">Candidatus Roizmanbacteria bacterium CG10_big_fil_rev_8_21_14_0_10_45_7</name>
    <dbReference type="NCBI Taxonomy" id="1974854"/>
    <lineage>
        <taxon>Bacteria</taxon>
        <taxon>Candidatus Roizmaniibacteriota</taxon>
    </lineage>
</organism>
<dbReference type="Proteomes" id="UP000231569">
    <property type="component" value="Unassembled WGS sequence"/>
</dbReference>